<gene>
    <name evidence="1" type="ORF">GCM10009021_24680</name>
</gene>
<dbReference type="CDD" id="cd06530">
    <property type="entry name" value="S26_SPase_I"/>
    <property type="match status" value="1"/>
</dbReference>
<proteinExistence type="predicted"/>
<dbReference type="GO" id="GO:0004252">
    <property type="term" value="F:serine-type endopeptidase activity"/>
    <property type="evidence" value="ECO:0007669"/>
    <property type="project" value="InterPro"/>
</dbReference>
<dbReference type="EMBL" id="BMOQ01000006">
    <property type="protein sequence ID" value="GGN22240.1"/>
    <property type="molecule type" value="Genomic_DNA"/>
</dbReference>
<keyword evidence="2" id="KW-1185">Reference proteome</keyword>
<accession>A0A830GCS9</accession>
<dbReference type="GO" id="GO:0006465">
    <property type="term" value="P:signal peptide processing"/>
    <property type="evidence" value="ECO:0007669"/>
    <property type="project" value="InterPro"/>
</dbReference>
<dbReference type="InterPro" id="IPR019533">
    <property type="entry name" value="Peptidase_S26"/>
</dbReference>
<comment type="caution">
    <text evidence="1">The sequence shown here is derived from an EMBL/GenBank/DDBJ whole genome shotgun (WGS) entry which is preliminary data.</text>
</comment>
<dbReference type="Proteomes" id="UP000608850">
    <property type="component" value="Unassembled WGS sequence"/>
</dbReference>
<name>A0A830GCS9_9EURY</name>
<evidence type="ECO:0000313" key="2">
    <source>
        <dbReference type="Proteomes" id="UP000608850"/>
    </source>
</evidence>
<reference evidence="1 2" key="1">
    <citation type="journal article" date="2019" name="Int. J. Syst. Evol. Microbiol.">
        <title>The Global Catalogue of Microorganisms (GCM) 10K type strain sequencing project: providing services to taxonomists for standard genome sequencing and annotation.</title>
        <authorList>
            <consortium name="The Broad Institute Genomics Platform"/>
            <consortium name="The Broad Institute Genome Sequencing Center for Infectious Disease"/>
            <person name="Wu L."/>
            <person name="Ma J."/>
        </authorList>
    </citation>
    <scope>NUCLEOTIDE SEQUENCE [LARGE SCALE GENOMIC DNA]</scope>
    <source>
        <strain evidence="1 2">JCM 16331</strain>
    </source>
</reference>
<dbReference type="AlphaFoldDB" id="A0A830GCS9"/>
<protein>
    <recommendedName>
        <fullName evidence="3">Signal peptidase I</fullName>
    </recommendedName>
</protein>
<organism evidence="1 2">
    <name type="scientific">Halarchaeum nitratireducens</name>
    <dbReference type="NCBI Taxonomy" id="489913"/>
    <lineage>
        <taxon>Archaea</taxon>
        <taxon>Methanobacteriati</taxon>
        <taxon>Methanobacteriota</taxon>
        <taxon>Stenosarchaea group</taxon>
        <taxon>Halobacteria</taxon>
        <taxon>Halobacteriales</taxon>
        <taxon>Halobacteriaceae</taxon>
    </lineage>
</organism>
<evidence type="ECO:0008006" key="3">
    <source>
        <dbReference type="Google" id="ProtNLM"/>
    </source>
</evidence>
<sequence>MQPHLERGDLVFVMEEHRFSSSQAINGTGIVTYQAGKQSGYSKFDKPGDVLIYNRFGNPNRTPVIHRARFWVNKSENWYSKTDHDYTEGAQSCRQLEYCPAPHSGFITKGDHNSYYDQVGGISSPVKPSWVKGTAEFRIPWLGEIRLLVAG</sequence>
<evidence type="ECO:0000313" key="1">
    <source>
        <dbReference type="EMBL" id="GGN22240.1"/>
    </source>
</evidence>